<keyword evidence="5" id="KW-0297">G-protein coupled receptor</keyword>
<evidence type="ECO:0000256" key="6">
    <source>
        <dbReference type="ARBA" id="ARBA00023136"/>
    </source>
</evidence>
<dbReference type="STRING" id="139723.A0A182MCK2"/>
<dbReference type="PROSITE" id="PS50262">
    <property type="entry name" value="G_PROTEIN_RECEP_F1_2"/>
    <property type="match status" value="1"/>
</dbReference>
<feature type="region of interest" description="Disordered" evidence="9">
    <location>
        <begin position="1"/>
        <end position="27"/>
    </location>
</feature>
<dbReference type="PANTHER" id="PTHR24243:SF233">
    <property type="entry name" value="THYROTROPIN-RELEASING HORMONE RECEPTOR"/>
    <property type="match status" value="1"/>
</dbReference>
<feature type="compositionally biased region" description="Polar residues" evidence="9">
    <location>
        <begin position="16"/>
        <end position="27"/>
    </location>
</feature>
<evidence type="ECO:0000256" key="2">
    <source>
        <dbReference type="ARBA" id="ARBA00010663"/>
    </source>
</evidence>
<evidence type="ECO:0000259" key="11">
    <source>
        <dbReference type="PROSITE" id="PS50262"/>
    </source>
</evidence>
<dbReference type="PANTHER" id="PTHR24243">
    <property type="entry name" value="G-PROTEIN COUPLED RECEPTOR"/>
    <property type="match status" value="1"/>
</dbReference>
<dbReference type="EMBL" id="AXCM01012210">
    <property type="status" value="NOT_ANNOTATED_CDS"/>
    <property type="molecule type" value="Genomic_DNA"/>
</dbReference>
<reference evidence="13" key="1">
    <citation type="submission" date="2013-09" db="EMBL/GenBank/DDBJ databases">
        <title>The Genome Sequence of Anopheles culicifacies species A.</title>
        <authorList>
            <consortium name="The Broad Institute Genomics Platform"/>
            <person name="Neafsey D.E."/>
            <person name="Besansky N."/>
            <person name="Howell P."/>
            <person name="Walton C."/>
            <person name="Young S.K."/>
            <person name="Zeng Q."/>
            <person name="Gargeya S."/>
            <person name="Fitzgerald M."/>
            <person name="Haas B."/>
            <person name="Abouelleil A."/>
            <person name="Allen A.W."/>
            <person name="Alvarado L."/>
            <person name="Arachchi H.M."/>
            <person name="Berlin A.M."/>
            <person name="Chapman S.B."/>
            <person name="Gainer-Dewar J."/>
            <person name="Goldberg J."/>
            <person name="Griggs A."/>
            <person name="Gujja S."/>
            <person name="Hansen M."/>
            <person name="Howarth C."/>
            <person name="Imamovic A."/>
            <person name="Ireland A."/>
            <person name="Larimer J."/>
            <person name="McCowan C."/>
            <person name="Murphy C."/>
            <person name="Pearson M."/>
            <person name="Poon T.W."/>
            <person name="Priest M."/>
            <person name="Roberts A."/>
            <person name="Saif S."/>
            <person name="Shea T."/>
            <person name="Sisk P."/>
            <person name="Sykes S."/>
            <person name="Wortman J."/>
            <person name="Nusbaum C."/>
            <person name="Birren B."/>
        </authorList>
    </citation>
    <scope>NUCLEOTIDE SEQUENCE [LARGE SCALE GENOMIC DNA]</scope>
    <source>
        <strain evidence="13">A-37</strain>
    </source>
</reference>
<dbReference type="Pfam" id="PF00001">
    <property type="entry name" value="7tm_1"/>
    <property type="match status" value="1"/>
</dbReference>
<dbReference type="Proteomes" id="UP000075883">
    <property type="component" value="Unassembled WGS sequence"/>
</dbReference>
<dbReference type="InterPro" id="IPR017452">
    <property type="entry name" value="GPCR_Rhodpsn_7TM"/>
</dbReference>
<evidence type="ECO:0000256" key="10">
    <source>
        <dbReference type="SAM" id="Phobius"/>
    </source>
</evidence>
<organism evidence="12 13">
    <name type="scientific">Anopheles culicifacies</name>
    <dbReference type="NCBI Taxonomy" id="139723"/>
    <lineage>
        <taxon>Eukaryota</taxon>
        <taxon>Metazoa</taxon>
        <taxon>Ecdysozoa</taxon>
        <taxon>Arthropoda</taxon>
        <taxon>Hexapoda</taxon>
        <taxon>Insecta</taxon>
        <taxon>Pterygota</taxon>
        <taxon>Neoptera</taxon>
        <taxon>Endopterygota</taxon>
        <taxon>Diptera</taxon>
        <taxon>Nematocera</taxon>
        <taxon>Culicoidea</taxon>
        <taxon>Culicidae</taxon>
        <taxon>Anophelinae</taxon>
        <taxon>Anopheles</taxon>
        <taxon>culicifacies species complex</taxon>
    </lineage>
</organism>
<comment type="similarity">
    <text evidence="2">Belongs to the G-protein coupled receptor 1 family.</text>
</comment>
<evidence type="ECO:0000256" key="8">
    <source>
        <dbReference type="ARBA" id="ARBA00023224"/>
    </source>
</evidence>
<feature type="compositionally biased region" description="Basic and acidic residues" evidence="9">
    <location>
        <begin position="1"/>
        <end position="15"/>
    </location>
</feature>
<dbReference type="EnsemblMetazoa" id="ACUA014986-RA">
    <property type="protein sequence ID" value="ACUA014986-PA"/>
    <property type="gene ID" value="ACUA014986"/>
</dbReference>
<evidence type="ECO:0000256" key="1">
    <source>
        <dbReference type="ARBA" id="ARBA00004141"/>
    </source>
</evidence>
<sequence length="399" mass="42680">FRPEVKHREGKRENRTVTATSDSSKPVATTFDRVVALPNHQQPQYPGGGQLNTVDRKYVASSDSSSDIAWFTDGSIVLGGGGGGGDGETSKSSKWNKTTSKQQRSRTKGRSGVTALGAATVIWIAVSHLIHGIVAHSLEFDPPHSSNATSNAGYGNAYSNRFGRLLLNGTRVVATGSLSTSTTNHHTTTTDRGLFDGGVEYVPADGTASAGFNDSSEMPQIPEYIRATSMVFCIIIMCLGVIGNIMVPIVILKTKDMRNSTNIFLTNLSIADLLVLLVCTPTVLVEVNSPPEVWVLGEEMSKIVSHVKKKPAILTPTGGKEKKPAKGYGACPGQFRNPIANLSMPINGTAHRVVPPVDLTEIVRAFEGGKTPKVTCTLRYLRGPTTFRTQIVSASRCRA</sequence>
<dbReference type="PRINTS" id="PR00237">
    <property type="entry name" value="GPCRRHODOPSN"/>
</dbReference>
<dbReference type="InterPro" id="IPR000276">
    <property type="entry name" value="GPCR_Rhodpsn"/>
</dbReference>
<comment type="subcellular location">
    <subcellularLocation>
        <location evidence="1">Membrane</location>
        <topology evidence="1">Multi-pass membrane protein</topology>
    </subcellularLocation>
</comment>
<keyword evidence="4 10" id="KW-1133">Transmembrane helix</keyword>
<dbReference type="GO" id="GO:0005886">
    <property type="term" value="C:plasma membrane"/>
    <property type="evidence" value="ECO:0007669"/>
    <property type="project" value="TreeGrafter"/>
</dbReference>
<evidence type="ECO:0000256" key="9">
    <source>
        <dbReference type="SAM" id="MobiDB-lite"/>
    </source>
</evidence>
<name>A0A182MCK2_9DIPT</name>
<dbReference type="VEuPathDB" id="VectorBase:ACUA014986"/>
<evidence type="ECO:0000256" key="5">
    <source>
        <dbReference type="ARBA" id="ARBA00023040"/>
    </source>
</evidence>
<feature type="transmembrane region" description="Helical" evidence="10">
    <location>
        <begin position="264"/>
        <end position="284"/>
    </location>
</feature>
<evidence type="ECO:0000256" key="7">
    <source>
        <dbReference type="ARBA" id="ARBA00023170"/>
    </source>
</evidence>
<dbReference type="GO" id="GO:0004930">
    <property type="term" value="F:G protein-coupled receptor activity"/>
    <property type="evidence" value="ECO:0007669"/>
    <property type="project" value="UniProtKB-KW"/>
</dbReference>
<evidence type="ECO:0000313" key="12">
    <source>
        <dbReference type="EnsemblMetazoa" id="ACUA014986-PA"/>
    </source>
</evidence>
<evidence type="ECO:0000256" key="4">
    <source>
        <dbReference type="ARBA" id="ARBA00022989"/>
    </source>
</evidence>
<feature type="compositionally biased region" description="Low complexity" evidence="9">
    <location>
        <begin position="90"/>
        <end position="101"/>
    </location>
</feature>
<evidence type="ECO:0000256" key="3">
    <source>
        <dbReference type="ARBA" id="ARBA00022692"/>
    </source>
</evidence>
<evidence type="ECO:0000313" key="13">
    <source>
        <dbReference type="Proteomes" id="UP000075883"/>
    </source>
</evidence>
<reference evidence="12" key="2">
    <citation type="submission" date="2020-05" db="UniProtKB">
        <authorList>
            <consortium name="EnsemblMetazoa"/>
        </authorList>
    </citation>
    <scope>IDENTIFICATION</scope>
    <source>
        <strain evidence="12">A-37</strain>
    </source>
</reference>
<keyword evidence="13" id="KW-1185">Reference proteome</keyword>
<feature type="transmembrane region" description="Helical" evidence="10">
    <location>
        <begin position="224"/>
        <end position="252"/>
    </location>
</feature>
<dbReference type="Gene3D" id="1.20.1070.10">
    <property type="entry name" value="Rhodopsin 7-helix transmembrane proteins"/>
    <property type="match status" value="1"/>
</dbReference>
<feature type="region of interest" description="Disordered" evidence="9">
    <location>
        <begin position="81"/>
        <end position="111"/>
    </location>
</feature>
<protein>
    <recommendedName>
        <fullName evidence="11">G-protein coupled receptors family 1 profile domain-containing protein</fullName>
    </recommendedName>
</protein>
<feature type="domain" description="G-protein coupled receptors family 1 profile" evidence="11">
    <location>
        <begin position="243"/>
        <end position="285"/>
    </location>
</feature>
<proteinExistence type="inferred from homology"/>
<keyword evidence="3 10" id="KW-0812">Transmembrane</keyword>
<accession>A0A182MCK2</accession>
<feature type="transmembrane region" description="Helical" evidence="10">
    <location>
        <begin position="113"/>
        <end position="134"/>
    </location>
</feature>
<dbReference type="AlphaFoldDB" id="A0A182MCK2"/>
<keyword evidence="7" id="KW-0675">Receptor</keyword>
<keyword evidence="8" id="KW-0807">Transducer</keyword>
<keyword evidence="6 10" id="KW-0472">Membrane</keyword>
<dbReference type="SUPFAM" id="SSF81321">
    <property type="entry name" value="Family A G protein-coupled receptor-like"/>
    <property type="match status" value="1"/>
</dbReference>